<dbReference type="eggNOG" id="ENOG5032T6R">
    <property type="taxonomic scope" value="Bacteria"/>
</dbReference>
<dbReference type="HOGENOM" id="CLU_119097_0_0_4"/>
<evidence type="ECO:0000313" key="3">
    <source>
        <dbReference type="Proteomes" id="UP000008385"/>
    </source>
</evidence>
<keyword evidence="3" id="KW-1185">Reference proteome</keyword>
<evidence type="ECO:0000313" key="2">
    <source>
        <dbReference type="EMBL" id="AEG94889.1"/>
    </source>
</evidence>
<dbReference type="PATRIC" id="fig|365046.3.peg.3868"/>
<reference evidence="2 3" key="2">
    <citation type="journal article" date="2011" name="PLoS ONE">
        <title>The Cyst-Dividing Bacterium Ramlibacter tataouinensis TTB310 Genome Reveals a Well-Stocked Toolbox for Adaptation to a Desert Environment.</title>
        <authorList>
            <person name="De Luca G."/>
            <person name="Barakat M."/>
            <person name="Ortet P."/>
            <person name="Fochesato S."/>
            <person name="Jourlin-Castelli C."/>
            <person name="Ansaldi M."/>
            <person name="Py B."/>
            <person name="Fichant G."/>
            <person name="Coutinho P.M."/>
            <person name="Voulhoux R."/>
            <person name="Bastien O."/>
            <person name="Marechal E."/>
            <person name="Henrissat B."/>
            <person name="Quentin Y."/>
            <person name="Noirot P."/>
            <person name="Filloux A."/>
            <person name="Mejean V."/>
            <person name="Dubow M.S."/>
            <person name="Barras F."/>
            <person name="Barbe V."/>
            <person name="Weissenbach J."/>
            <person name="Mihalcescu I."/>
            <person name="Vermeglio A."/>
            <person name="Achouak W."/>
            <person name="Heulin T."/>
        </authorList>
    </citation>
    <scope>NUCLEOTIDE SEQUENCE [LARGE SCALE GENOMIC DNA]</scope>
    <source>
        <strain evidence="3">ATCC BAA-407 / DSM 14655 / LMG 21543 / TTB310</strain>
    </source>
</reference>
<proteinExistence type="predicted"/>
<reference evidence="3" key="1">
    <citation type="submission" date="2006-01" db="EMBL/GenBank/DDBJ databases">
        <title>Genome of the cyst-dividing bacterium Ramlibacter tataouinensis.</title>
        <authorList>
            <person name="Barakat M."/>
            <person name="Ortet P."/>
            <person name="De Luca G."/>
            <person name="Jourlin-Castelli C."/>
            <person name="Ansaldi M."/>
            <person name="Py B."/>
            <person name="Fichant G."/>
            <person name="Coutinho P."/>
            <person name="Voulhoux R."/>
            <person name="Bastien O."/>
            <person name="Roy S."/>
            <person name="Marechal E."/>
            <person name="Henrissat B."/>
            <person name="Quentin Y."/>
            <person name="Noirot P."/>
            <person name="Filloux A."/>
            <person name="Mejean V."/>
            <person name="DuBow M."/>
            <person name="Barras F."/>
            <person name="Heulin T."/>
        </authorList>
    </citation>
    <scope>NUCLEOTIDE SEQUENCE [LARGE SCALE GENOMIC DNA]</scope>
    <source>
        <strain evidence="3">ATCC BAA-407 / DSM 14655 / LMG 21543 / TTB310</strain>
    </source>
</reference>
<accession>F5Y309</accession>
<gene>
    <name evidence="2" type="ordered locus">Rta_37740</name>
</gene>
<keyword evidence="1" id="KW-0732">Signal</keyword>
<feature type="signal peptide" evidence="1">
    <location>
        <begin position="1"/>
        <end position="18"/>
    </location>
</feature>
<sequence length="189" mass="19940">MATNHVRLWALGAFAALATGCAQFKAGPYGSDYQALDRLKASKPATVAIGAVQPTDPQHKVNNLSLRGAALVSPSGTFSKYLEDALASDLKEISVLDPASKTRLDATIAHNEINVAGFTVGTGAMEVELTVARDGRQRLRKKYQANTTFESSFAGNVAIPAGQAAYGGLVRELLKTVYSDPQFIAAIGK</sequence>
<dbReference type="EMBL" id="CP000245">
    <property type="protein sequence ID" value="AEG94889.1"/>
    <property type="molecule type" value="Genomic_DNA"/>
</dbReference>
<dbReference type="AlphaFoldDB" id="F5Y309"/>
<dbReference type="PROSITE" id="PS51257">
    <property type="entry name" value="PROKAR_LIPOPROTEIN"/>
    <property type="match status" value="1"/>
</dbReference>
<organism evidence="2 3">
    <name type="scientific">Ramlibacter tataouinensis (strain ATCC BAA-407 / DSM 14655 / LMG 21543 / TTB310)</name>
    <dbReference type="NCBI Taxonomy" id="365046"/>
    <lineage>
        <taxon>Bacteria</taxon>
        <taxon>Pseudomonadati</taxon>
        <taxon>Pseudomonadota</taxon>
        <taxon>Betaproteobacteria</taxon>
        <taxon>Burkholderiales</taxon>
        <taxon>Comamonadaceae</taxon>
        <taxon>Ramlibacter</taxon>
    </lineage>
</organism>
<dbReference type="Proteomes" id="UP000008385">
    <property type="component" value="Chromosome"/>
</dbReference>
<feature type="chain" id="PRO_5003329295" description="Lipoprotein" evidence="1">
    <location>
        <begin position="19"/>
        <end position="189"/>
    </location>
</feature>
<name>F5Y309_RAMTT</name>
<protein>
    <recommendedName>
        <fullName evidence="4">Lipoprotein</fullName>
    </recommendedName>
</protein>
<dbReference type="RefSeq" id="WP_013903117.1">
    <property type="nucleotide sequence ID" value="NC_015677.1"/>
</dbReference>
<evidence type="ECO:0000256" key="1">
    <source>
        <dbReference type="SAM" id="SignalP"/>
    </source>
</evidence>
<evidence type="ECO:0008006" key="4">
    <source>
        <dbReference type="Google" id="ProtNLM"/>
    </source>
</evidence>
<dbReference type="KEGG" id="rta:Rta_37740"/>